<dbReference type="SMART" id="SM00385">
    <property type="entry name" value="CYCLIN"/>
    <property type="match status" value="1"/>
</dbReference>
<evidence type="ECO:0000256" key="1">
    <source>
        <dbReference type="ARBA" id="ARBA00022618"/>
    </source>
</evidence>
<dbReference type="GO" id="GO:0051301">
    <property type="term" value="P:cell division"/>
    <property type="evidence" value="ECO:0007669"/>
    <property type="project" value="UniProtKB-KW"/>
</dbReference>
<evidence type="ECO:0000259" key="5">
    <source>
        <dbReference type="SMART" id="SM00385"/>
    </source>
</evidence>
<dbReference type="InterPro" id="IPR006671">
    <property type="entry name" value="Cyclin_N"/>
</dbReference>
<evidence type="ECO:0000256" key="2">
    <source>
        <dbReference type="ARBA" id="ARBA00023127"/>
    </source>
</evidence>
<dbReference type="CDD" id="cd20544">
    <property type="entry name" value="CYCLIN_AtCycD-like_rpt2"/>
    <property type="match status" value="1"/>
</dbReference>
<dbReference type="Proteomes" id="UP000626092">
    <property type="component" value="Unassembled WGS sequence"/>
</dbReference>
<dbReference type="InterPro" id="IPR036915">
    <property type="entry name" value="Cyclin-like_sf"/>
</dbReference>
<evidence type="ECO:0000313" key="7">
    <source>
        <dbReference type="EMBL" id="KAF7140463.1"/>
    </source>
</evidence>
<evidence type="ECO:0000259" key="6">
    <source>
        <dbReference type="SMART" id="SM01332"/>
    </source>
</evidence>
<dbReference type="SUPFAM" id="SSF47954">
    <property type="entry name" value="Cyclin-like"/>
    <property type="match status" value="1"/>
</dbReference>
<keyword evidence="1" id="KW-0132">Cell division</keyword>
<protein>
    <recommendedName>
        <fullName evidence="9">B-like cyclin</fullName>
    </recommendedName>
</protein>
<feature type="domain" description="Cyclin C-terminal" evidence="6">
    <location>
        <begin position="186"/>
        <end position="313"/>
    </location>
</feature>
<gene>
    <name evidence="7" type="ORF">RHSIM_Rhsim06G0055100</name>
</gene>
<evidence type="ECO:0000313" key="8">
    <source>
        <dbReference type="Proteomes" id="UP000626092"/>
    </source>
</evidence>
<dbReference type="InterPro" id="IPR013763">
    <property type="entry name" value="Cyclin-like_dom"/>
</dbReference>
<dbReference type="AlphaFoldDB" id="A0A834GRC1"/>
<dbReference type="Pfam" id="PF02984">
    <property type="entry name" value="Cyclin_C"/>
    <property type="match status" value="1"/>
</dbReference>
<feature type="domain" description="Cyclin-like" evidence="5">
    <location>
        <begin position="89"/>
        <end position="177"/>
    </location>
</feature>
<keyword evidence="2 4" id="KW-0195">Cyclin</keyword>
<evidence type="ECO:0000256" key="4">
    <source>
        <dbReference type="RuleBase" id="RU000383"/>
    </source>
</evidence>
<dbReference type="Pfam" id="PF00134">
    <property type="entry name" value="Cyclin_N"/>
    <property type="match status" value="1"/>
</dbReference>
<dbReference type="Gene3D" id="1.10.472.10">
    <property type="entry name" value="Cyclin-like"/>
    <property type="match status" value="2"/>
</dbReference>
<accession>A0A834GRC1</accession>
<dbReference type="CDD" id="cd20543">
    <property type="entry name" value="CYCLIN_AtCycD-like_rpt1"/>
    <property type="match status" value="1"/>
</dbReference>
<keyword evidence="8" id="KW-1185">Reference proteome</keyword>
<dbReference type="InterPro" id="IPR004367">
    <property type="entry name" value="Cyclin_C-dom"/>
</dbReference>
<sequence length="357" mass="40656">MAQIPQNPPFLLDSLYCQEDNYSSFEDEQQESYHIDEITSDPPQKLLEQDLFWEDEELASLLSKERENPLFNHSEKNPSLIRARNDAVEWILSVNAHFSFSALTSLLAVDYLDRFLFNFHFQKDKPWMTQLAAVACLSLAAKVEETHVPLLLDLQVEESRYVFEAKTIQRMEVLVLSSLQWRMNPVTPVSFLDHIIRRLGFKDYYICFEILRRCESLFLSIISDSKLMCYLPSVLATATMLHVINGVDPSVAVECQNQLLGTLGIDKDKVEDCYKQILESTSGFLSHQSNKRKFRSMPGSPSGVTDVCFSSDSSNDSWAVTASVSSSPEPLSKKLKAQDHHFQSLNHEASDILSFPL</sequence>
<dbReference type="FunFam" id="1.10.472.10:FF:000074">
    <property type="entry name" value="D3-type cyclin"/>
    <property type="match status" value="1"/>
</dbReference>
<comment type="similarity">
    <text evidence="4">Belongs to the cyclin family.</text>
</comment>
<dbReference type="OrthoDB" id="5590282at2759"/>
<reference evidence="7" key="1">
    <citation type="submission" date="2019-11" db="EMBL/GenBank/DDBJ databases">
        <authorList>
            <person name="Liu Y."/>
            <person name="Hou J."/>
            <person name="Li T.-Q."/>
            <person name="Guan C.-H."/>
            <person name="Wu X."/>
            <person name="Wu H.-Z."/>
            <person name="Ling F."/>
            <person name="Zhang R."/>
            <person name="Shi X.-G."/>
            <person name="Ren J.-P."/>
            <person name="Chen E.-F."/>
            <person name="Sun J.-M."/>
        </authorList>
    </citation>
    <scope>NUCLEOTIDE SEQUENCE</scope>
    <source>
        <strain evidence="7">Adult_tree_wgs_1</strain>
        <tissue evidence="7">Leaves</tissue>
    </source>
</reference>
<name>A0A834GRC1_RHOSS</name>
<dbReference type="EMBL" id="WJXA01000006">
    <property type="protein sequence ID" value="KAF7140463.1"/>
    <property type="molecule type" value="Genomic_DNA"/>
</dbReference>
<keyword evidence="3" id="KW-0131">Cell cycle</keyword>
<organism evidence="7 8">
    <name type="scientific">Rhododendron simsii</name>
    <name type="common">Sims's rhododendron</name>
    <dbReference type="NCBI Taxonomy" id="118357"/>
    <lineage>
        <taxon>Eukaryota</taxon>
        <taxon>Viridiplantae</taxon>
        <taxon>Streptophyta</taxon>
        <taxon>Embryophyta</taxon>
        <taxon>Tracheophyta</taxon>
        <taxon>Spermatophyta</taxon>
        <taxon>Magnoliopsida</taxon>
        <taxon>eudicotyledons</taxon>
        <taxon>Gunneridae</taxon>
        <taxon>Pentapetalae</taxon>
        <taxon>asterids</taxon>
        <taxon>Ericales</taxon>
        <taxon>Ericaceae</taxon>
        <taxon>Ericoideae</taxon>
        <taxon>Rhodoreae</taxon>
        <taxon>Rhododendron</taxon>
    </lineage>
</organism>
<comment type="caution">
    <text evidence="7">The sequence shown here is derived from an EMBL/GenBank/DDBJ whole genome shotgun (WGS) entry which is preliminary data.</text>
</comment>
<dbReference type="PANTHER" id="PTHR10177">
    <property type="entry name" value="CYCLINS"/>
    <property type="match status" value="1"/>
</dbReference>
<proteinExistence type="inferred from homology"/>
<evidence type="ECO:0000256" key="3">
    <source>
        <dbReference type="ARBA" id="ARBA00023306"/>
    </source>
</evidence>
<evidence type="ECO:0008006" key="9">
    <source>
        <dbReference type="Google" id="ProtNLM"/>
    </source>
</evidence>
<dbReference type="InterPro" id="IPR039361">
    <property type="entry name" value="Cyclin"/>
</dbReference>
<dbReference type="SMART" id="SM01332">
    <property type="entry name" value="Cyclin_C"/>
    <property type="match status" value="1"/>
</dbReference>